<dbReference type="InterPro" id="IPR050951">
    <property type="entry name" value="Retrovirus_Pol_polyprotein"/>
</dbReference>
<dbReference type="EMBL" id="JARPOI010000016">
    <property type="protein sequence ID" value="KAJ9145744.1"/>
    <property type="molecule type" value="Genomic_DNA"/>
</dbReference>
<dbReference type="InterPro" id="IPR043128">
    <property type="entry name" value="Rev_trsase/Diguanyl_cyclase"/>
</dbReference>
<dbReference type="Gene3D" id="3.30.420.10">
    <property type="entry name" value="Ribonuclease H-like superfamily/Ribonuclease H"/>
    <property type="match status" value="1"/>
</dbReference>
<dbReference type="Gene3D" id="3.30.70.270">
    <property type="match status" value="1"/>
</dbReference>
<dbReference type="InterPro" id="IPR043502">
    <property type="entry name" value="DNA/RNA_pol_sf"/>
</dbReference>
<feature type="region of interest" description="Disordered" evidence="6">
    <location>
        <begin position="265"/>
        <end position="317"/>
    </location>
</feature>
<feature type="non-terminal residue" evidence="8">
    <location>
        <position position="1"/>
    </location>
</feature>
<gene>
    <name evidence="8" type="ORF">P3X46_028090</name>
</gene>
<keyword evidence="2" id="KW-0548">Nucleotidyltransferase</keyword>
<dbReference type="CDD" id="cd01647">
    <property type="entry name" value="RT_LTR"/>
    <property type="match status" value="1"/>
</dbReference>
<dbReference type="InterPro" id="IPR021109">
    <property type="entry name" value="Peptidase_aspartic_dom_sf"/>
</dbReference>
<accession>A0ABQ9KPV8</accession>
<proteinExistence type="predicted"/>
<dbReference type="PROSITE" id="PS50994">
    <property type="entry name" value="INTEGRASE"/>
    <property type="match status" value="1"/>
</dbReference>
<evidence type="ECO:0000256" key="4">
    <source>
        <dbReference type="ARBA" id="ARBA00022759"/>
    </source>
</evidence>
<evidence type="ECO:0000256" key="3">
    <source>
        <dbReference type="ARBA" id="ARBA00022722"/>
    </source>
</evidence>
<dbReference type="PANTHER" id="PTHR37984">
    <property type="entry name" value="PROTEIN CBG26694"/>
    <property type="match status" value="1"/>
</dbReference>
<feature type="compositionally biased region" description="Low complexity" evidence="6">
    <location>
        <begin position="272"/>
        <end position="282"/>
    </location>
</feature>
<dbReference type="SUPFAM" id="SSF53098">
    <property type="entry name" value="Ribonuclease H-like"/>
    <property type="match status" value="1"/>
</dbReference>
<dbReference type="Gene3D" id="2.40.70.10">
    <property type="entry name" value="Acid Proteases"/>
    <property type="match status" value="1"/>
</dbReference>
<evidence type="ECO:0000256" key="1">
    <source>
        <dbReference type="ARBA" id="ARBA00022679"/>
    </source>
</evidence>
<keyword evidence="4" id="KW-0378">Hydrolase</keyword>
<dbReference type="PANTHER" id="PTHR37984:SF5">
    <property type="entry name" value="PROTEIN NYNRIN-LIKE"/>
    <property type="match status" value="1"/>
</dbReference>
<dbReference type="Gene3D" id="3.10.20.370">
    <property type="match status" value="1"/>
</dbReference>
<dbReference type="InterPro" id="IPR041577">
    <property type="entry name" value="RT_RNaseH_2"/>
</dbReference>
<feature type="compositionally biased region" description="Low complexity" evidence="6">
    <location>
        <begin position="35"/>
        <end position="45"/>
    </location>
</feature>
<dbReference type="CDD" id="cd00303">
    <property type="entry name" value="retropepsin_like"/>
    <property type="match status" value="1"/>
</dbReference>
<evidence type="ECO:0000259" key="7">
    <source>
        <dbReference type="PROSITE" id="PS50994"/>
    </source>
</evidence>
<evidence type="ECO:0000313" key="9">
    <source>
        <dbReference type="Proteomes" id="UP001174677"/>
    </source>
</evidence>
<keyword evidence="1" id="KW-0808">Transferase</keyword>
<evidence type="ECO:0000256" key="5">
    <source>
        <dbReference type="ARBA" id="ARBA00023268"/>
    </source>
</evidence>
<dbReference type="Gene3D" id="1.10.340.70">
    <property type="match status" value="1"/>
</dbReference>
<dbReference type="Pfam" id="PF08284">
    <property type="entry name" value="RVP_2"/>
    <property type="match status" value="1"/>
</dbReference>
<keyword evidence="9" id="KW-1185">Reference proteome</keyword>
<organism evidence="8 9">
    <name type="scientific">Hevea brasiliensis</name>
    <name type="common">Para rubber tree</name>
    <name type="synonym">Siphonia brasiliensis</name>
    <dbReference type="NCBI Taxonomy" id="3981"/>
    <lineage>
        <taxon>Eukaryota</taxon>
        <taxon>Viridiplantae</taxon>
        <taxon>Streptophyta</taxon>
        <taxon>Embryophyta</taxon>
        <taxon>Tracheophyta</taxon>
        <taxon>Spermatophyta</taxon>
        <taxon>Magnoliopsida</taxon>
        <taxon>eudicotyledons</taxon>
        <taxon>Gunneridae</taxon>
        <taxon>Pentapetalae</taxon>
        <taxon>rosids</taxon>
        <taxon>fabids</taxon>
        <taxon>Malpighiales</taxon>
        <taxon>Euphorbiaceae</taxon>
        <taxon>Crotonoideae</taxon>
        <taxon>Micrandreae</taxon>
        <taxon>Hevea</taxon>
    </lineage>
</organism>
<dbReference type="InterPro" id="IPR012337">
    <property type="entry name" value="RNaseH-like_sf"/>
</dbReference>
<dbReference type="Gene3D" id="3.10.10.10">
    <property type="entry name" value="HIV Type 1 Reverse Transcriptase, subunit A, domain 1"/>
    <property type="match status" value="2"/>
</dbReference>
<dbReference type="Proteomes" id="UP001174677">
    <property type="component" value="Chromosome 16"/>
</dbReference>
<keyword evidence="3" id="KW-0540">Nuclease</keyword>
<dbReference type="InterPro" id="IPR036397">
    <property type="entry name" value="RNaseH_sf"/>
</dbReference>
<dbReference type="Pfam" id="PF17919">
    <property type="entry name" value="RT_RNaseH_2"/>
    <property type="match status" value="1"/>
</dbReference>
<comment type="caution">
    <text evidence="8">The sequence shown here is derived from an EMBL/GenBank/DDBJ whole genome shotgun (WGS) entry which is preliminary data.</text>
</comment>
<keyword evidence="4" id="KW-0255">Endonuclease</keyword>
<dbReference type="InterPro" id="IPR001584">
    <property type="entry name" value="Integrase_cat-core"/>
</dbReference>
<evidence type="ECO:0000256" key="2">
    <source>
        <dbReference type="ARBA" id="ARBA00022695"/>
    </source>
</evidence>
<feature type="domain" description="Integrase catalytic" evidence="7">
    <location>
        <begin position="839"/>
        <end position="927"/>
    </location>
</feature>
<evidence type="ECO:0000256" key="6">
    <source>
        <dbReference type="SAM" id="MobiDB-lite"/>
    </source>
</evidence>
<evidence type="ECO:0000313" key="8">
    <source>
        <dbReference type="EMBL" id="KAJ9145744.1"/>
    </source>
</evidence>
<feature type="region of interest" description="Disordered" evidence="6">
    <location>
        <begin position="1"/>
        <end position="45"/>
    </location>
</feature>
<dbReference type="SUPFAM" id="SSF56672">
    <property type="entry name" value="DNA/RNA polymerases"/>
    <property type="match status" value="1"/>
</dbReference>
<dbReference type="Pfam" id="PF17921">
    <property type="entry name" value="Integrase_H2C2"/>
    <property type="match status" value="1"/>
</dbReference>
<feature type="region of interest" description="Disordered" evidence="6">
    <location>
        <begin position="209"/>
        <end position="230"/>
    </location>
</feature>
<dbReference type="InterPro" id="IPR041588">
    <property type="entry name" value="Integrase_H2C2"/>
</dbReference>
<protein>
    <recommendedName>
        <fullName evidence="7">Integrase catalytic domain-containing protein</fullName>
    </recommendedName>
</protein>
<feature type="compositionally biased region" description="Polar residues" evidence="6">
    <location>
        <begin position="211"/>
        <end position="220"/>
    </location>
</feature>
<sequence length="927" mass="105048">MDMDPTSQRAVEEEVESHAPPTAAETGGRGEPTSPAQAEPAQPPQAMLQQMAEFFRQMAGVMPAPSPPPPQPKSHLEKLRKFGAVDFFGKREDDSVAAENWLNRTGRVLKQLHCTPEQNLEAAVSLVYLEERRREFINLRQRKLTVAEYEKEFVRLSHYGREIVPNEAERCKRFEEGLNDNIKIMITALGIIDFTKLVEATIKVEKFTPRRGQSTPSVGSSPGMGFRGPAPASSACPHCLKWHKGECWRVTGACLRYGSTEHQLKNCRRRTTTAAPTQADRPTPAPQRGRKSGKSDVVGPSQRPASEPAERPESRPPARAYAIRAQEEQDGPDVIRGTFSLYNTSVHALVDPGSTHSYICINLPVERGILVGESDQDILVTNPLGHSVVVNKVYKGCPLRIQGYEFLADLIELPFHEFDVILGMDWLSLARRMMRKGCEAYLAHVVDTRQAKPNLSDIPTVRDFPEVFPEELPGLPLEREVEFAIETLPGTTPISIAPYRMAPTELRELKTQLQELLDKGFIRPSVSPWGAPVLFLKGAGVFSKIDLRSGYHQLRVKDADVSKTAFRTRYGYYEFLVMPFGLINALAAFMDLMNRIFHPYLDQFQSFHELKRCLIEAPVLTLPTPGKEYIVYSDASHNGLGCVLMQDRNVIAYASRQLKPHERNYPTNDLELAAIVFALKIWRHYFLRVTPLSLVHELRSLHASLEINDDGQTAVAWHVQPVLIDQIRMVAQNDERCQKLLQEVQQGKKPEFLIRDDGLLLYQGRMCVPNDVDLRQIILKEAHESPFAMHPGGTKMYRGLKEHYWWMGMKRDVAEFVSKCLTCQQVKAEHQVPTGLLHPLSVPEWKWERITMDFIMGLPRTQKSHDAVWVIIDRLTKSAHFLPVRMDYSLDRLARLYIDEIVRLHGVPVSIVSDRDPGFTSRFWGSL</sequence>
<name>A0ABQ9KPV8_HEVBR</name>
<reference evidence="8" key="1">
    <citation type="journal article" date="2023" name="Plant Biotechnol. J.">
        <title>Chromosome-level wild Hevea brasiliensis genome provides new tools for genomic-assisted breeding and valuable loci to elevate rubber yield.</title>
        <authorList>
            <person name="Cheng H."/>
            <person name="Song X."/>
            <person name="Hu Y."/>
            <person name="Wu T."/>
            <person name="Yang Q."/>
            <person name="An Z."/>
            <person name="Feng S."/>
            <person name="Deng Z."/>
            <person name="Wu W."/>
            <person name="Zeng X."/>
            <person name="Tu M."/>
            <person name="Wang X."/>
            <person name="Huang H."/>
        </authorList>
    </citation>
    <scope>NUCLEOTIDE SEQUENCE</scope>
    <source>
        <strain evidence="8">MT/VB/25A 57/8</strain>
    </source>
</reference>
<keyword evidence="5" id="KW-0511">Multifunctional enzyme</keyword>